<dbReference type="Pfam" id="PF01068">
    <property type="entry name" value="DNA_ligase_A_M"/>
    <property type="match status" value="1"/>
</dbReference>
<evidence type="ECO:0000313" key="10">
    <source>
        <dbReference type="Proteomes" id="UP000631114"/>
    </source>
</evidence>
<sequence>MCTQFSVTFICETKPAKLISELKWFIWARGLNCKGIPGSGYSDPRYASAPLLCIVTSLEATMSSAKANVVLMAAARAQACNNHHPILIHHHPRDQRKIGQGIIQLEKNLADFDTNSAAFWNEVESVLFFVSCLGFRFGVELGIGESDLIKAVAKTYKISEKHIKEELGIRQATVYSENRPPAQLHFKSSPEEVAEIVKKVCSEFPNFDRIIPALLESGVLKLSESCRFTPCVLIGSILSKPTKGISQILDNKFQAGTKFTCEYKYDDEHAQIQKDGYVEIYSRNGERNTGKFPDVVNSVKRLKNPSIRSSVCCCLRCEEAENYACSYPHI</sequence>
<keyword evidence="4" id="KW-0227">DNA damage</keyword>
<evidence type="ECO:0000256" key="7">
    <source>
        <dbReference type="ARBA" id="ARBA00023204"/>
    </source>
</evidence>
<name>A0A835HVN1_9MAGN</name>
<evidence type="ECO:0000256" key="4">
    <source>
        <dbReference type="ARBA" id="ARBA00022763"/>
    </source>
</evidence>
<evidence type="ECO:0000256" key="6">
    <source>
        <dbReference type="ARBA" id="ARBA00023172"/>
    </source>
</evidence>
<dbReference type="InterPro" id="IPR036599">
    <property type="entry name" value="DNA_ligase_N_sf"/>
</dbReference>
<evidence type="ECO:0000256" key="2">
    <source>
        <dbReference type="ARBA" id="ARBA00022598"/>
    </source>
</evidence>
<dbReference type="AlphaFoldDB" id="A0A835HVN1"/>
<dbReference type="OrthoDB" id="206088at2759"/>
<dbReference type="GO" id="GO:0003910">
    <property type="term" value="F:DNA ligase (ATP) activity"/>
    <property type="evidence" value="ECO:0007669"/>
    <property type="project" value="InterPro"/>
</dbReference>
<gene>
    <name evidence="9" type="ORF">IFM89_001526</name>
</gene>
<dbReference type="Gene3D" id="3.30.470.30">
    <property type="entry name" value="DNA ligase/mRNA capping enzyme"/>
    <property type="match status" value="1"/>
</dbReference>
<protein>
    <recommendedName>
        <fullName evidence="8">ATP-dependent DNA ligase family profile domain-containing protein</fullName>
    </recommendedName>
</protein>
<keyword evidence="5" id="KW-0067">ATP-binding</keyword>
<evidence type="ECO:0000259" key="8">
    <source>
        <dbReference type="Pfam" id="PF01068"/>
    </source>
</evidence>
<dbReference type="GO" id="GO:0006273">
    <property type="term" value="P:lagging strand elongation"/>
    <property type="evidence" value="ECO:0007669"/>
    <property type="project" value="TreeGrafter"/>
</dbReference>
<dbReference type="GO" id="GO:0003677">
    <property type="term" value="F:DNA binding"/>
    <property type="evidence" value="ECO:0007669"/>
    <property type="project" value="InterPro"/>
</dbReference>
<dbReference type="GO" id="GO:0006310">
    <property type="term" value="P:DNA recombination"/>
    <property type="evidence" value="ECO:0007669"/>
    <property type="project" value="UniProtKB-KW"/>
</dbReference>
<dbReference type="Proteomes" id="UP000631114">
    <property type="component" value="Unassembled WGS sequence"/>
</dbReference>
<comment type="similarity">
    <text evidence="1">Belongs to the ATP-dependent DNA ligase family.</text>
</comment>
<dbReference type="GO" id="GO:0005524">
    <property type="term" value="F:ATP binding"/>
    <property type="evidence" value="ECO:0007669"/>
    <property type="project" value="UniProtKB-KW"/>
</dbReference>
<comment type="caution">
    <text evidence="9">The sequence shown here is derived from an EMBL/GenBank/DDBJ whole genome shotgun (WGS) entry which is preliminary data.</text>
</comment>
<evidence type="ECO:0000256" key="5">
    <source>
        <dbReference type="ARBA" id="ARBA00022840"/>
    </source>
</evidence>
<dbReference type="EMBL" id="JADFTS010000004">
    <property type="protein sequence ID" value="KAF9607805.1"/>
    <property type="molecule type" value="Genomic_DNA"/>
</dbReference>
<proteinExistence type="inferred from homology"/>
<accession>A0A835HVN1</accession>
<evidence type="ECO:0000256" key="3">
    <source>
        <dbReference type="ARBA" id="ARBA00022741"/>
    </source>
</evidence>
<keyword evidence="3" id="KW-0547">Nucleotide-binding</keyword>
<dbReference type="SUPFAM" id="SSF56091">
    <property type="entry name" value="DNA ligase/mRNA capping enzyme, catalytic domain"/>
    <property type="match status" value="1"/>
</dbReference>
<reference evidence="9 10" key="1">
    <citation type="submission" date="2020-10" db="EMBL/GenBank/DDBJ databases">
        <title>The Coptis chinensis genome and diversification of protoberbering-type alkaloids.</title>
        <authorList>
            <person name="Wang B."/>
            <person name="Shu S."/>
            <person name="Song C."/>
            <person name="Liu Y."/>
        </authorList>
    </citation>
    <scope>NUCLEOTIDE SEQUENCE [LARGE SCALE GENOMIC DNA]</scope>
    <source>
        <strain evidence="9">HL-2020</strain>
        <tissue evidence="9">Leaf</tissue>
    </source>
</reference>
<dbReference type="SUPFAM" id="SSF117018">
    <property type="entry name" value="ATP-dependent DNA ligase DNA-binding domain"/>
    <property type="match status" value="1"/>
</dbReference>
<dbReference type="GO" id="GO:0005739">
    <property type="term" value="C:mitochondrion"/>
    <property type="evidence" value="ECO:0007669"/>
    <property type="project" value="TreeGrafter"/>
</dbReference>
<dbReference type="GO" id="GO:0005634">
    <property type="term" value="C:nucleus"/>
    <property type="evidence" value="ECO:0007669"/>
    <property type="project" value="TreeGrafter"/>
</dbReference>
<feature type="domain" description="ATP-dependent DNA ligase family profile" evidence="8">
    <location>
        <begin position="238"/>
        <end position="309"/>
    </location>
</feature>
<keyword evidence="2" id="KW-0436">Ligase</keyword>
<dbReference type="Gene3D" id="1.10.3260.10">
    <property type="entry name" value="DNA ligase, ATP-dependent, N-terminal domain"/>
    <property type="match status" value="1"/>
</dbReference>
<organism evidence="9 10">
    <name type="scientific">Coptis chinensis</name>
    <dbReference type="NCBI Taxonomy" id="261450"/>
    <lineage>
        <taxon>Eukaryota</taxon>
        <taxon>Viridiplantae</taxon>
        <taxon>Streptophyta</taxon>
        <taxon>Embryophyta</taxon>
        <taxon>Tracheophyta</taxon>
        <taxon>Spermatophyta</taxon>
        <taxon>Magnoliopsida</taxon>
        <taxon>Ranunculales</taxon>
        <taxon>Ranunculaceae</taxon>
        <taxon>Coptidoideae</taxon>
        <taxon>Coptis</taxon>
    </lineage>
</organism>
<keyword evidence="7" id="KW-0234">DNA repair</keyword>
<evidence type="ECO:0000256" key="1">
    <source>
        <dbReference type="ARBA" id="ARBA00007572"/>
    </source>
</evidence>
<evidence type="ECO:0000313" key="9">
    <source>
        <dbReference type="EMBL" id="KAF9607805.1"/>
    </source>
</evidence>
<dbReference type="PANTHER" id="PTHR45674">
    <property type="entry name" value="DNA LIGASE 1/3 FAMILY MEMBER"/>
    <property type="match status" value="1"/>
</dbReference>
<dbReference type="PANTHER" id="PTHR45674:SF4">
    <property type="entry name" value="DNA LIGASE 1"/>
    <property type="match status" value="1"/>
</dbReference>
<dbReference type="InterPro" id="IPR050191">
    <property type="entry name" value="ATP-dep_DNA_ligase"/>
</dbReference>
<dbReference type="GO" id="GO:0006281">
    <property type="term" value="P:DNA repair"/>
    <property type="evidence" value="ECO:0007669"/>
    <property type="project" value="UniProtKB-KW"/>
</dbReference>
<dbReference type="InterPro" id="IPR012310">
    <property type="entry name" value="DNA_ligase_ATP-dep_cent"/>
</dbReference>
<keyword evidence="10" id="KW-1185">Reference proteome</keyword>
<keyword evidence="6" id="KW-0233">DNA recombination</keyword>